<keyword evidence="6" id="KW-1185">Reference proteome</keyword>
<feature type="transmembrane region" description="Helical" evidence="2">
    <location>
        <begin position="167"/>
        <end position="187"/>
    </location>
</feature>
<keyword evidence="2" id="KW-0812">Transmembrane</keyword>
<evidence type="ECO:0000313" key="5">
    <source>
        <dbReference type="Proteomes" id="UP000070572"/>
    </source>
</evidence>
<feature type="transmembrane region" description="Helical" evidence="2">
    <location>
        <begin position="278"/>
        <end position="302"/>
    </location>
</feature>
<proteinExistence type="predicted"/>
<comment type="caution">
    <text evidence="3">The sequence shown here is derived from an EMBL/GenBank/DDBJ whole genome shotgun (WGS) entry which is preliminary data.</text>
</comment>
<evidence type="ECO:0000313" key="4">
    <source>
        <dbReference type="EMBL" id="PMB90863.1"/>
    </source>
</evidence>
<evidence type="ECO:0000256" key="2">
    <source>
        <dbReference type="SAM" id="Phobius"/>
    </source>
</evidence>
<feature type="transmembrane region" description="Helical" evidence="2">
    <location>
        <begin position="81"/>
        <end position="102"/>
    </location>
</feature>
<feature type="transmembrane region" description="Helical" evidence="2">
    <location>
        <begin position="199"/>
        <end position="222"/>
    </location>
</feature>
<reference evidence="3 5" key="1">
    <citation type="submission" date="2016-01" db="EMBL/GenBank/DDBJ databases">
        <authorList>
            <person name="Mitreva M."/>
            <person name="Pepin K.H."/>
            <person name="Mihindukulasuriya K.A."/>
            <person name="Fulton R."/>
            <person name="Fronick C."/>
            <person name="O'Laughlin M."/>
            <person name="Miner T."/>
            <person name="Herter B."/>
            <person name="Rosa B.A."/>
            <person name="Cordes M."/>
            <person name="Tomlinson C."/>
            <person name="Wollam A."/>
            <person name="Palsikar V.B."/>
            <person name="Mardis E.R."/>
            <person name="Wilson R.K."/>
        </authorList>
    </citation>
    <scope>NUCLEOTIDE SEQUENCE [LARGE SCALE GENOMIC DNA]</scope>
    <source>
        <strain evidence="3 5">DNF00696</strain>
    </source>
</reference>
<feature type="compositionally biased region" description="Polar residues" evidence="1">
    <location>
        <begin position="38"/>
        <end position="71"/>
    </location>
</feature>
<name>A0AB34WYL7_9ACTO</name>
<gene>
    <name evidence="4" type="ORF">CJ240_03935</name>
    <name evidence="3" type="ORF">HMPREF1862_01536</name>
</gene>
<feature type="transmembrane region" description="Helical" evidence="2">
    <location>
        <begin position="114"/>
        <end position="134"/>
    </location>
</feature>
<evidence type="ECO:0000256" key="1">
    <source>
        <dbReference type="SAM" id="MobiDB-lite"/>
    </source>
</evidence>
<dbReference type="AlphaFoldDB" id="A0AB34WYL7"/>
<feature type="transmembrane region" description="Helical" evidence="2">
    <location>
        <begin position="141"/>
        <end position="161"/>
    </location>
</feature>
<dbReference type="PANTHER" id="PTHR41282">
    <property type="entry name" value="CONSERVED TRANSMEMBRANE PROTEIN-RELATED"/>
    <property type="match status" value="1"/>
</dbReference>
<feature type="transmembrane region" description="Helical" evidence="2">
    <location>
        <begin position="234"/>
        <end position="258"/>
    </location>
</feature>
<accession>A0AB34WYL7</accession>
<dbReference type="RefSeq" id="WP_060920677.1">
    <property type="nucleotide sequence ID" value="NZ_CAUPGC010000006.1"/>
</dbReference>
<dbReference type="InterPro" id="IPR010539">
    <property type="entry name" value="BaxI_1-like"/>
</dbReference>
<dbReference type="PIRSF" id="PIRSF009160">
    <property type="entry name" value="UCP009160"/>
    <property type="match status" value="1"/>
</dbReference>
<sequence>MANPVMNQVGEQMRRTPAGYPEMPGYQVGGDARPANPSYPQSATPGVPGQSTSIPGQTTFDQGQQLGEQQRVSRPMTLDDVLVRTGASFGVMVLAAAALWFWGVNDLTANAGTMLTISSVSALVAFALVLVSSFRRKPSAAITLGYSFFEGLFIGGVSAFFEYSYPGIVVQALIGTVAVFVTCLVLFKSGLVRVNSKFMKILLLGMVSIIVYRLLAMVLAIVTPSSAVGNIDQITVMGLPLGLLVGLFAVIFGAMSLISDFDMVREGVRLGVDKDMSWSCALGIMVTVVWLYVEILRILAILRDN</sequence>
<evidence type="ECO:0000313" key="6">
    <source>
        <dbReference type="Proteomes" id="UP000243201"/>
    </source>
</evidence>
<dbReference type="Pfam" id="PF12811">
    <property type="entry name" value="BaxI_1"/>
    <property type="match status" value="1"/>
</dbReference>
<keyword evidence="2" id="KW-1133">Transmembrane helix</keyword>
<evidence type="ECO:0000313" key="3">
    <source>
        <dbReference type="EMBL" id="KXB80061.1"/>
    </source>
</evidence>
<dbReference type="EMBL" id="LSDN01000019">
    <property type="protein sequence ID" value="KXB80061.1"/>
    <property type="molecule type" value="Genomic_DNA"/>
</dbReference>
<dbReference type="PANTHER" id="PTHR41282:SF1">
    <property type="entry name" value="CONSERVED TRANSMEMBRANE PROTEIN-RELATED"/>
    <property type="match status" value="1"/>
</dbReference>
<dbReference type="Proteomes" id="UP000243201">
    <property type="component" value="Unassembled WGS sequence"/>
</dbReference>
<feature type="region of interest" description="Disordered" evidence="1">
    <location>
        <begin position="25"/>
        <end position="71"/>
    </location>
</feature>
<dbReference type="EMBL" id="PNGC01000001">
    <property type="protein sequence ID" value="PMB90863.1"/>
    <property type="molecule type" value="Genomic_DNA"/>
</dbReference>
<reference evidence="4 6" key="2">
    <citation type="submission" date="2017-09" db="EMBL/GenBank/DDBJ databases">
        <title>Bacterial strain isolated from the female urinary microbiota.</title>
        <authorList>
            <person name="Thomas-White K."/>
            <person name="Kumar N."/>
            <person name="Forster S."/>
            <person name="Putonti C."/>
            <person name="Lawley T."/>
            <person name="Wolfe A.J."/>
        </authorList>
    </citation>
    <scope>NUCLEOTIDE SEQUENCE [LARGE SCALE GENOMIC DNA]</scope>
    <source>
        <strain evidence="4 6">UMB0744</strain>
    </source>
</reference>
<keyword evidence="2" id="KW-0472">Membrane</keyword>
<protein>
    <submittedName>
        <fullName evidence="4">Bax1 inhibitor-like family protein</fullName>
    </submittedName>
</protein>
<organism evidence="3 5">
    <name type="scientific">Varibaculum cambriense</name>
    <dbReference type="NCBI Taxonomy" id="184870"/>
    <lineage>
        <taxon>Bacteria</taxon>
        <taxon>Bacillati</taxon>
        <taxon>Actinomycetota</taxon>
        <taxon>Actinomycetes</taxon>
        <taxon>Actinomycetales</taxon>
        <taxon>Actinomycetaceae</taxon>
        <taxon>Varibaculum</taxon>
    </lineage>
</organism>
<dbReference type="Proteomes" id="UP000070572">
    <property type="component" value="Unassembled WGS sequence"/>
</dbReference>